<dbReference type="PANTHER" id="PTHR14187">
    <property type="entry name" value="ALPHA KINASE/ELONGATION FACTOR 2 KINASE"/>
    <property type="match status" value="1"/>
</dbReference>
<reference evidence="1 2" key="1">
    <citation type="submission" date="2015-10" db="EMBL/GenBank/DDBJ databases">
        <title>Draft genome sequence of Streptomyces caeruleatus NRRL B-24802, type strain for the species Streptomyces caeruleatus.</title>
        <authorList>
            <person name="Ruckert C."/>
            <person name="Winkler A."/>
            <person name="Kalinowski J."/>
            <person name="Kampfer P."/>
            <person name="Glaeser S."/>
        </authorList>
    </citation>
    <scope>NUCLEOTIDE SEQUENCE [LARGE SCALE GENOMIC DNA]</scope>
    <source>
        <strain evidence="1 2">NRRL B-24802</strain>
    </source>
</reference>
<evidence type="ECO:0008006" key="3">
    <source>
        <dbReference type="Google" id="ProtNLM"/>
    </source>
</evidence>
<proteinExistence type="predicted"/>
<dbReference type="AlphaFoldDB" id="A0A101U611"/>
<protein>
    <recommendedName>
        <fullName evidence="3">Heat-shock protein Hsp70</fullName>
    </recommendedName>
</protein>
<evidence type="ECO:0000313" key="2">
    <source>
        <dbReference type="Proteomes" id="UP000053429"/>
    </source>
</evidence>
<gene>
    <name evidence="1" type="ORF">AQJ67_10570</name>
</gene>
<accession>A0A101U611</accession>
<dbReference type="Gene3D" id="3.90.640.10">
    <property type="entry name" value="Actin, Chain A, domain 4"/>
    <property type="match status" value="1"/>
</dbReference>
<dbReference type="Proteomes" id="UP000053429">
    <property type="component" value="Unassembled WGS sequence"/>
</dbReference>
<keyword evidence="2" id="KW-1185">Reference proteome</keyword>
<dbReference type="InterPro" id="IPR043129">
    <property type="entry name" value="ATPase_NBD"/>
</dbReference>
<dbReference type="EMBL" id="LMWY01000011">
    <property type="protein sequence ID" value="KUO04634.1"/>
    <property type="molecule type" value="Genomic_DNA"/>
</dbReference>
<comment type="caution">
    <text evidence="1">The sequence shown here is derived from an EMBL/GenBank/DDBJ whole genome shotgun (WGS) entry which is preliminary data.</text>
</comment>
<dbReference type="STRING" id="661399.AQJ67_10570"/>
<dbReference type="PANTHER" id="PTHR14187:SF5">
    <property type="entry name" value="HEAT SHOCK 70 KDA PROTEIN 12A"/>
    <property type="match status" value="1"/>
</dbReference>
<sequence length="461" mass="50693">MTIELLSRVREAALAQITSSGYLAEDIRWSITVPAIFTDVDKQTVRRCAAAACFPAEDGRLILALEPEAAVHHARVRGARPPGEDDQSPTDLCAPGRRILVVDSGGGTVDLAAYVNDDDGRMVEIGLVNGGRHGSNELNHRFEDRLLADRFGKPELVALLREEVPEAMLELVDAWERHKLSFGPETTAPVPLPIPAAIDRKLGAAVRKRLSRRQGGVTDYILVTPEEMRDVFDTVVPDVLDLIDEQLAEVTPQNSPPDAPKPVVLMVGGFSNSRYLQHAFKQHLQGRAHVLVPPDPSSAVLYGAVHFAYSPQTRARRARYTYGVDCCSPFEPGIDSENLRFVASDGVARCRNRFAKLVTIGDVVDTGKEISDVFLPVEGTTKSLTFDLYTTMERDPRYVTDPGCERIGTVHVDLAGAMRHALDDRGVRVHLRFGETEIKVRALVQKTGEEVSTTVHFASDY</sequence>
<organism evidence="1 2">
    <name type="scientific">Streptomyces caeruleatus</name>
    <dbReference type="NCBI Taxonomy" id="661399"/>
    <lineage>
        <taxon>Bacteria</taxon>
        <taxon>Bacillati</taxon>
        <taxon>Actinomycetota</taxon>
        <taxon>Actinomycetes</taxon>
        <taxon>Kitasatosporales</taxon>
        <taxon>Streptomycetaceae</taxon>
        <taxon>Streptomyces</taxon>
    </lineage>
</organism>
<name>A0A101U611_9ACTN</name>
<evidence type="ECO:0000313" key="1">
    <source>
        <dbReference type="EMBL" id="KUO04634.1"/>
    </source>
</evidence>
<dbReference type="Gene3D" id="3.30.420.40">
    <property type="match status" value="2"/>
</dbReference>
<dbReference type="SUPFAM" id="SSF53067">
    <property type="entry name" value="Actin-like ATPase domain"/>
    <property type="match status" value="1"/>
</dbReference>